<keyword evidence="2" id="KW-0812">Transmembrane</keyword>
<dbReference type="RefSeq" id="WP_113968198.1">
    <property type="nucleotide sequence ID" value="NZ_QNRJ01000002.1"/>
</dbReference>
<feature type="transmembrane region" description="Helical" evidence="2">
    <location>
        <begin position="6"/>
        <end position="25"/>
    </location>
</feature>
<organism evidence="3 4">
    <name type="scientific">Rossellomorea aquimaris</name>
    <dbReference type="NCBI Taxonomy" id="189382"/>
    <lineage>
        <taxon>Bacteria</taxon>
        <taxon>Bacillati</taxon>
        <taxon>Bacillota</taxon>
        <taxon>Bacilli</taxon>
        <taxon>Bacillales</taxon>
        <taxon>Bacillaceae</taxon>
        <taxon>Rossellomorea</taxon>
    </lineage>
</organism>
<protein>
    <recommendedName>
        <fullName evidence="5">Swarming motility protein SwrB</fullName>
    </recommendedName>
</protein>
<proteinExistence type="predicted"/>
<name>A0A366EWL2_9BACI</name>
<sequence length="174" mass="19981">MVTFLLFISFLLNIVSLLAIVLLYSRQNRFLNMEKEQKKMIMELEEVISTYLIEMKEENEEFIRTFNHHAKSQTSITDKTEVENGNSSPLQTNPKWSGAGYKQASKAYQQTPTPQRGAVENKLEVKPTVKTNDDPLIQEVLSLEKEGKTIEEIAQTVGKGKTEIELLLKFRQIM</sequence>
<reference evidence="3 4" key="1">
    <citation type="submission" date="2018-06" db="EMBL/GenBank/DDBJ databases">
        <title>Freshwater and sediment microbial communities from various areas in North America, analyzing microbe dynamics in response to fracking.</title>
        <authorList>
            <person name="Lamendella R."/>
        </authorList>
    </citation>
    <scope>NUCLEOTIDE SEQUENCE [LARGE SCALE GENOMIC DNA]</scope>
    <source>
        <strain evidence="3 4">97B</strain>
    </source>
</reference>
<gene>
    <name evidence="3" type="ORF">DET59_102174</name>
</gene>
<accession>A0A366EWL2</accession>
<dbReference type="AlphaFoldDB" id="A0A366EWL2"/>
<evidence type="ECO:0000313" key="4">
    <source>
        <dbReference type="Proteomes" id="UP000252118"/>
    </source>
</evidence>
<evidence type="ECO:0000256" key="2">
    <source>
        <dbReference type="SAM" id="Phobius"/>
    </source>
</evidence>
<keyword evidence="2" id="KW-0472">Membrane</keyword>
<dbReference type="EMBL" id="QNRJ01000002">
    <property type="protein sequence ID" value="RBP06791.1"/>
    <property type="molecule type" value="Genomic_DNA"/>
</dbReference>
<comment type="caution">
    <text evidence="3">The sequence shown here is derived from an EMBL/GenBank/DDBJ whole genome shotgun (WGS) entry which is preliminary data.</text>
</comment>
<dbReference type="Proteomes" id="UP000252118">
    <property type="component" value="Unassembled WGS sequence"/>
</dbReference>
<feature type="region of interest" description="Disordered" evidence="1">
    <location>
        <begin position="73"/>
        <end position="96"/>
    </location>
</feature>
<evidence type="ECO:0008006" key="5">
    <source>
        <dbReference type="Google" id="ProtNLM"/>
    </source>
</evidence>
<evidence type="ECO:0000256" key="1">
    <source>
        <dbReference type="SAM" id="MobiDB-lite"/>
    </source>
</evidence>
<keyword evidence="2" id="KW-1133">Transmembrane helix</keyword>
<evidence type="ECO:0000313" key="3">
    <source>
        <dbReference type="EMBL" id="RBP06791.1"/>
    </source>
</evidence>
<feature type="compositionally biased region" description="Polar residues" evidence="1">
    <location>
        <begin position="73"/>
        <end position="95"/>
    </location>
</feature>